<feature type="region of interest" description="Disordered" evidence="1">
    <location>
        <begin position="1"/>
        <end position="20"/>
    </location>
</feature>
<feature type="non-terminal residue" evidence="2">
    <location>
        <position position="1"/>
    </location>
</feature>
<sequence length="81" mass="9175">PSNLHLTDKDGDERSRFPGTMDDARLARLQEEARLLGQWLAEASHSTGELDKRFKPSGFLGSRGKRFIPGLESLLLARYYK</sequence>
<dbReference type="Proteomes" id="UP000678393">
    <property type="component" value="Unassembled WGS sequence"/>
</dbReference>
<protein>
    <submittedName>
        <fullName evidence="2">Uncharacterized protein</fullName>
    </submittedName>
</protein>
<name>A0A8S3YE30_9EUPU</name>
<reference evidence="2" key="1">
    <citation type="submission" date="2021-04" db="EMBL/GenBank/DDBJ databases">
        <authorList>
            <consortium name="Molecular Ecology Group"/>
        </authorList>
    </citation>
    <scope>NUCLEOTIDE SEQUENCE</scope>
</reference>
<dbReference type="OrthoDB" id="6159969at2759"/>
<gene>
    <name evidence="2" type="ORF">CUNI_LOCUS1051</name>
</gene>
<feature type="non-terminal residue" evidence="2">
    <location>
        <position position="81"/>
    </location>
</feature>
<dbReference type="EMBL" id="CAJHNH020000124">
    <property type="protein sequence ID" value="CAG5115493.1"/>
    <property type="molecule type" value="Genomic_DNA"/>
</dbReference>
<evidence type="ECO:0000313" key="3">
    <source>
        <dbReference type="Proteomes" id="UP000678393"/>
    </source>
</evidence>
<organism evidence="2 3">
    <name type="scientific">Candidula unifasciata</name>
    <dbReference type="NCBI Taxonomy" id="100452"/>
    <lineage>
        <taxon>Eukaryota</taxon>
        <taxon>Metazoa</taxon>
        <taxon>Spiralia</taxon>
        <taxon>Lophotrochozoa</taxon>
        <taxon>Mollusca</taxon>
        <taxon>Gastropoda</taxon>
        <taxon>Heterobranchia</taxon>
        <taxon>Euthyneura</taxon>
        <taxon>Panpulmonata</taxon>
        <taxon>Eupulmonata</taxon>
        <taxon>Stylommatophora</taxon>
        <taxon>Helicina</taxon>
        <taxon>Helicoidea</taxon>
        <taxon>Geomitridae</taxon>
        <taxon>Candidula</taxon>
    </lineage>
</organism>
<comment type="caution">
    <text evidence="2">The sequence shown here is derived from an EMBL/GenBank/DDBJ whole genome shotgun (WGS) entry which is preliminary data.</text>
</comment>
<evidence type="ECO:0000313" key="2">
    <source>
        <dbReference type="EMBL" id="CAG5115493.1"/>
    </source>
</evidence>
<dbReference type="AlphaFoldDB" id="A0A8S3YE30"/>
<keyword evidence="3" id="KW-1185">Reference proteome</keyword>
<accession>A0A8S3YE30</accession>
<evidence type="ECO:0000256" key="1">
    <source>
        <dbReference type="SAM" id="MobiDB-lite"/>
    </source>
</evidence>
<proteinExistence type="predicted"/>